<dbReference type="AlphaFoldDB" id="N1UZN7"/>
<accession>N1UZN7</accession>
<organism evidence="2 3">
    <name type="scientific">Arthrobacter crystallopoietes BAB-32</name>
    <dbReference type="NCBI Taxonomy" id="1246476"/>
    <lineage>
        <taxon>Bacteria</taxon>
        <taxon>Bacillati</taxon>
        <taxon>Actinomycetota</taxon>
        <taxon>Actinomycetes</taxon>
        <taxon>Micrococcales</taxon>
        <taxon>Micrococcaceae</taxon>
        <taxon>Crystallibacter</taxon>
    </lineage>
</organism>
<evidence type="ECO:0000313" key="2">
    <source>
        <dbReference type="EMBL" id="EMY33272.1"/>
    </source>
</evidence>
<protein>
    <submittedName>
        <fullName evidence="2">6-aminohexanoate-dimer hydrolase</fullName>
    </submittedName>
</protein>
<comment type="caution">
    <text evidence="2">The sequence shown here is derived from an EMBL/GenBank/DDBJ whole genome shotgun (WGS) entry which is preliminary data.</text>
</comment>
<dbReference type="InterPro" id="IPR001466">
    <property type="entry name" value="Beta-lactam-related"/>
</dbReference>
<sequence>MDLQNWQTSPHLRWTFQHFAEFLPTARISRGTGPVAELPPAGAAVRDLTVALPALGGPRTVGQVIDGTDTDGWIVTRNGEVLAEEYFAGMTAETPHLLMSVSKSLVAMVAGALSHAGSLDVEAPVTAYVPALARSGYAGATVRHLLDMRSGIAFSENYLDPNAEVRLLEQAIGWAPRSRPDLPRTMYDFLLTLERKSAHGGAFEYRSCETDVLGWVCEAAGASTMPELMSELLWSKLGAHADATIGVDSVGTGMFDGGINATLRDMVRFGSLILRDGASLTGEQVVPAAWIHDTLAGGPDSREAFAASPDDNRMPGGMYRNQFWFPYPGNDVVLCLGIHGQMIYINRPAGIVAAKLSSWPYPQDAHKIFSTVQAFDAIAASLA</sequence>
<dbReference type="Gene3D" id="3.40.710.10">
    <property type="entry name" value="DD-peptidase/beta-lactamase superfamily"/>
    <property type="match status" value="1"/>
</dbReference>
<dbReference type="GO" id="GO:0016787">
    <property type="term" value="F:hydrolase activity"/>
    <property type="evidence" value="ECO:0007669"/>
    <property type="project" value="UniProtKB-KW"/>
</dbReference>
<reference evidence="2 3" key="1">
    <citation type="journal article" date="2013" name="Genome Announc.">
        <title>Draft Genome Sequence of Arthrobacter crystallopoietes Strain BAB-32, Revealing Genes for Bioremediation.</title>
        <authorList>
            <person name="Joshi M.N."/>
            <person name="Pandit A.S."/>
            <person name="Sharma A."/>
            <person name="Pandya R.V."/>
            <person name="Desai S.M."/>
            <person name="Saxena A.K."/>
            <person name="Bagatharia S.B."/>
        </authorList>
    </citation>
    <scope>NUCLEOTIDE SEQUENCE [LARGE SCALE GENOMIC DNA]</scope>
    <source>
        <strain evidence="2 3">BAB-32</strain>
    </source>
</reference>
<dbReference type="EMBL" id="ANPE02000189">
    <property type="protein sequence ID" value="EMY33272.1"/>
    <property type="molecule type" value="Genomic_DNA"/>
</dbReference>
<dbReference type="InterPro" id="IPR012338">
    <property type="entry name" value="Beta-lactam/transpept-like"/>
</dbReference>
<dbReference type="InterPro" id="IPR050789">
    <property type="entry name" value="Diverse_Enzym_Activities"/>
</dbReference>
<dbReference type="PANTHER" id="PTHR43283:SF7">
    <property type="entry name" value="BETA-LACTAMASE-RELATED DOMAIN-CONTAINING PROTEIN"/>
    <property type="match status" value="1"/>
</dbReference>
<evidence type="ECO:0000259" key="1">
    <source>
        <dbReference type="Pfam" id="PF00144"/>
    </source>
</evidence>
<proteinExistence type="predicted"/>
<gene>
    <name evidence="2" type="ORF">D477_015813</name>
</gene>
<dbReference type="PANTHER" id="PTHR43283">
    <property type="entry name" value="BETA-LACTAMASE-RELATED"/>
    <property type="match status" value="1"/>
</dbReference>
<keyword evidence="2" id="KW-0378">Hydrolase</keyword>
<keyword evidence="3" id="KW-1185">Reference proteome</keyword>
<name>N1UZN7_9MICC</name>
<dbReference type="Proteomes" id="UP000010729">
    <property type="component" value="Unassembled WGS sequence"/>
</dbReference>
<evidence type="ECO:0000313" key="3">
    <source>
        <dbReference type="Proteomes" id="UP000010729"/>
    </source>
</evidence>
<dbReference type="Pfam" id="PF00144">
    <property type="entry name" value="Beta-lactamase"/>
    <property type="match status" value="1"/>
</dbReference>
<dbReference type="SUPFAM" id="SSF56601">
    <property type="entry name" value="beta-lactamase/transpeptidase-like"/>
    <property type="match status" value="1"/>
</dbReference>
<feature type="domain" description="Beta-lactamase-related" evidence="1">
    <location>
        <begin position="72"/>
        <end position="366"/>
    </location>
</feature>